<feature type="domain" description="Helitron helicase-like" evidence="1">
    <location>
        <begin position="1"/>
        <end position="105"/>
    </location>
</feature>
<dbReference type="PROSITE" id="PS51257">
    <property type="entry name" value="PROKAR_LIPOPROTEIN"/>
    <property type="match status" value="1"/>
</dbReference>
<dbReference type="InterPro" id="IPR025476">
    <property type="entry name" value="Helitron_helicase-like"/>
</dbReference>
<accession>A0AAU9V8T0</accession>
<dbReference type="PANTHER" id="PTHR47642">
    <property type="entry name" value="ATP-DEPENDENT DNA HELICASE"/>
    <property type="match status" value="1"/>
</dbReference>
<dbReference type="AlphaFoldDB" id="A0AAU9V8T0"/>
<dbReference type="EMBL" id="CAKOGL010000030">
    <property type="protein sequence ID" value="CAH2107697.1"/>
    <property type="molecule type" value="Genomic_DNA"/>
</dbReference>
<evidence type="ECO:0000259" key="1">
    <source>
        <dbReference type="Pfam" id="PF14214"/>
    </source>
</evidence>
<dbReference type="Proteomes" id="UP001153954">
    <property type="component" value="Unassembled WGS sequence"/>
</dbReference>
<organism evidence="2 3">
    <name type="scientific">Euphydryas editha</name>
    <name type="common">Edith's checkerspot</name>
    <dbReference type="NCBI Taxonomy" id="104508"/>
    <lineage>
        <taxon>Eukaryota</taxon>
        <taxon>Metazoa</taxon>
        <taxon>Ecdysozoa</taxon>
        <taxon>Arthropoda</taxon>
        <taxon>Hexapoda</taxon>
        <taxon>Insecta</taxon>
        <taxon>Pterygota</taxon>
        <taxon>Neoptera</taxon>
        <taxon>Endopterygota</taxon>
        <taxon>Lepidoptera</taxon>
        <taxon>Glossata</taxon>
        <taxon>Ditrysia</taxon>
        <taxon>Papilionoidea</taxon>
        <taxon>Nymphalidae</taxon>
        <taxon>Nymphalinae</taxon>
        <taxon>Euphydryas</taxon>
    </lineage>
</organism>
<gene>
    <name evidence="2" type="ORF">EEDITHA_LOCUS21703</name>
</gene>
<name>A0AAU9V8T0_EUPED</name>
<dbReference type="InterPro" id="IPR051055">
    <property type="entry name" value="PIF1_helicase"/>
</dbReference>
<evidence type="ECO:0000313" key="2">
    <source>
        <dbReference type="EMBL" id="CAH2107697.1"/>
    </source>
</evidence>
<keyword evidence="3" id="KW-1185">Reference proteome</keyword>
<protein>
    <recommendedName>
        <fullName evidence="1">Helitron helicase-like domain-containing protein</fullName>
    </recommendedName>
</protein>
<proteinExistence type="predicted"/>
<comment type="caution">
    <text evidence="2">The sequence shown here is derived from an EMBL/GenBank/DDBJ whole genome shotgun (WGS) entry which is preliminary data.</text>
</comment>
<evidence type="ECO:0000313" key="3">
    <source>
        <dbReference type="Proteomes" id="UP001153954"/>
    </source>
</evidence>
<sequence length="465" mass="52487">MVRTLGPPTWFLTFSCNDLNWLDMLKALLIADGRDVDDAEHLSFPERLNLVQKHPVVIARQFTLRVNALMRFLKRNKDCLGGPIEDFWYRVEFQNRGSPHLHMLVWCSNIPEFSTPEGIAVIERVVSCSLNPNDSTLRKLVEDLQIHKHTATCKKNRKDDGCRFDFPRPASDSTVCLGPDEALANNGRFCLLKRTSNETMVNNYNAVLLGLWKGNIDVQPCGSVTSVAYYVAKYASKCEPRDTGDVIRDAISNAKRQGGDVWKQLFSVSMTILNQRLIVCHVPFRNESELLFENETTEDCFIRRQRDLRPLQGNVSAEQFNHAELIIQQAVAHATALNAARETDVGNAPMLCVGEQIINDDDNFCEDMEERSVMSDECFLGSIRGLNIQQKDLFQKVTTAIENDLHSQESQLLLFITGGAGSVFRKIYQSSTSINIAQLISIQNRGLLVSALYEGVYRTMEAETE</sequence>
<dbReference type="Pfam" id="PF14214">
    <property type="entry name" value="Helitron_like_N"/>
    <property type="match status" value="1"/>
</dbReference>
<dbReference type="PANTHER" id="PTHR47642:SF5">
    <property type="entry name" value="ATP-DEPENDENT DNA HELICASE"/>
    <property type="match status" value="1"/>
</dbReference>
<reference evidence="2" key="1">
    <citation type="submission" date="2022-03" db="EMBL/GenBank/DDBJ databases">
        <authorList>
            <person name="Tunstrom K."/>
        </authorList>
    </citation>
    <scope>NUCLEOTIDE SEQUENCE</scope>
</reference>